<keyword evidence="4" id="KW-0347">Helicase</keyword>
<dbReference type="PANTHER" id="PTHR13710:SF153">
    <property type="entry name" value="RECQ-LIKE DNA HELICASE BLM"/>
    <property type="match status" value="1"/>
</dbReference>
<dbReference type="GO" id="GO:0043138">
    <property type="term" value="F:3'-5' DNA helicase activity"/>
    <property type="evidence" value="ECO:0007669"/>
    <property type="project" value="TreeGrafter"/>
</dbReference>
<protein>
    <submittedName>
        <fullName evidence="4">ATP-dependent DNA helicase RecQ</fullName>
        <ecNumber evidence="4">3.6.4.12</ecNumber>
    </submittedName>
</protein>
<dbReference type="Gene3D" id="3.40.50.300">
    <property type="entry name" value="P-loop containing nucleotide triphosphate hydrolases"/>
    <property type="match status" value="1"/>
</dbReference>
<dbReference type="GO" id="GO:0016787">
    <property type="term" value="F:hydrolase activity"/>
    <property type="evidence" value="ECO:0007669"/>
    <property type="project" value="UniProtKB-KW"/>
</dbReference>
<dbReference type="GO" id="GO:0003677">
    <property type="term" value="F:DNA binding"/>
    <property type="evidence" value="ECO:0007669"/>
    <property type="project" value="UniProtKB-KW"/>
</dbReference>
<keyword evidence="4" id="KW-0378">Hydrolase</keyword>
<keyword evidence="1" id="KW-0238">DNA-binding</keyword>
<dbReference type="GO" id="GO:0000724">
    <property type="term" value="P:double-strand break repair via homologous recombination"/>
    <property type="evidence" value="ECO:0007669"/>
    <property type="project" value="TreeGrafter"/>
</dbReference>
<reference evidence="4 5" key="1">
    <citation type="journal article" date="2021" name="bioRxiv">
        <title>Unique metabolic strategies in Hadean analogues reveal hints for primordial physiology.</title>
        <authorList>
            <person name="Nobu M.K."/>
            <person name="Nakai R."/>
            <person name="Tamazawa S."/>
            <person name="Mori H."/>
            <person name="Toyoda A."/>
            <person name="Ijiri A."/>
            <person name="Suzuki S."/>
            <person name="Kurokawa K."/>
            <person name="Kamagata Y."/>
            <person name="Tamaki H."/>
        </authorList>
    </citation>
    <scope>NUCLEOTIDE SEQUENCE [LARGE SCALE GENOMIC DNA]</scope>
    <source>
        <strain evidence="4">BS525</strain>
    </source>
</reference>
<dbReference type="EMBL" id="QLTW01000089">
    <property type="protein sequence ID" value="MBT9145402.1"/>
    <property type="molecule type" value="Genomic_DNA"/>
</dbReference>
<dbReference type="EC" id="3.6.4.12" evidence="4"/>
<dbReference type="GO" id="GO:0005737">
    <property type="term" value="C:cytoplasm"/>
    <property type="evidence" value="ECO:0007669"/>
    <property type="project" value="TreeGrafter"/>
</dbReference>
<evidence type="ECO:0000256" key="2">
    <source>
        <dbReference type="ARBA" id="ARBA00023235"/>
    </source>
</evidence>
<dbReference type="Pfam" id="PF00270">
    <property type="entry name" value="DEAD"/>
    <property type="match status" value="1"/>
</dbReference>
<evidence type="ECO:0000256" key="1">
    <source>
        <dbReference type="ARBA" id="ARBA00023125"/>
    </source>
</evidence>
<evidence type="ECO:0000259" key="3">
    <source>
        <dbReference type="PROSITE" id="PS51192"/>
    </source>
</evidence>
<accession>A0A9E2BIC3</accession>
<dbReference type="AlphaFoldDB" id="A0A9E2BIC3"/>
<dbReference type="Proteomes" id="UP000811545">
    <property type="component" value="Unassembled WGS sequence"/>
</dbReference>
<dbReference type="PANTHER" id="PTHR13710">
    <property type="entry name" value="DNA HELICASE RECQ FAMILY MEMBER"/>
    <property type="match status" value="1"/>
</dbReference>
<sequence length="85" mass="9234">MKESVIGVIPTGSGKSLTYQLPALIDAEKTKSITIVIEPLVALTQDQVNILKSRYQIPNVEYISSLQNIQGYYSGCLGCRLCLGS</sequence>
<evidence type="ECO:0000313" key="4">
    <source>
        <dbReference type="EMBL" id="MBT9145402.1"/>
    </source>
</evidence>
<comment type="caution">
    <text evidence="4">The sequence shown here is derived from an EMBL/GenBank/DDBJ whole genome shotgun (WGS) entry which is preliminary data.</text>
</comment>
<dbReference type="SUPFAM" id="SSF52540">
    <property type="entry name" value="P-loop containing nucleoside triphosphate hydrolases"/>
    <property type="match status" value="1"/>
</dbReference>
<keyword evidence="4" id="KW-0547">Nucleotide-binding</keyword>
<feature type="domain" description="Helicase ATP-binding" evidence="3">
    <location>
        <begin position="1"/>
        <end position="85"/>
    </location>
</feature>
<keyword evidence="2" id="KW-0413">Isomerase</keyword>
<dbReference type="PROSITE" id="PS51192">
    <property type="entry name" value="HELICASE_ATP_BIND_1"/>
    <property type="match status" value="1"/>
</dbReference>
<gene>
    <name evidence="4" type="primary">recQ</name>
    <name evidence="4" type="ORF">DDT42_01273</name>
</gene>
<organism evidence="4 5">
    <name type="scientific">Psychracetigena formicireducens</name>
    <dbReference type="NCBI Taxonomy" id="2986056"/>
    <lineage>
        <taxon>Bacteria</taxon>
        <taxon>Bacillati</taxon>
        <taxon>Candidatus Lithacetigenota</taxon>
        <taxon>Candidatus Psychracetigena</taxon>
    </lineage>
</organism>
<dbReference type="InterPro" id="IPR027417">
    <property type="entry name" value="P-loop_NTPase"/>
</dbReference>
<evidence type="ECO:0000313" key="5">
    <source>
        <dbReference type="Proteomes" id="UP000811545"/>
    </source>
</evidence>
<dbReference type="InterPro" id="IPR014001">
    <property type="entry name" value="Helicase_ATP-bd"/>
</dbReference>
<dbReference type="GO" id="GO:0005524">
    <property type="term" value="F:ATP binding"/>
    <property type="evidence" value="ECO:0007669"/>
    <property type="project" value="InterPro"/>
</dbReference>
<dbReference type="GO" id="GO:0005694">
    <property type="term" value="C:chromosome"/>
    <property type="evidence" value="ECO:0007669"/>
    <property type="project" value="TreeGrafter"/>
</dbReference>
<keyword evidence="4" id="KW-0067">ATP-binding</keyword>
<name>A0A9E2BIC3_PSYF1</name>
<proteinExistence type="predicted"/>
<dbReference type="GO" id="GO:0009378">
    <property type="term" value="F:four-way junction helicase activity"/>
    <property type="evidence" value="ECO:0007669"/>
    <property type="project" value="TreeGrafter"/>
</dbReference>
<dbReference type="InterPro" id="IPR011545">
    <property type="entry name" value="DEAD/DEAH_box_helicase_dom"/>
</dbReference>